<dbReference type="EMBL" id="CP136137">
    <property type="protein sequence ID" value="WYY07122.1"/>
    <property type="molecule type" value="Genomic_DNA"/>
</dbReference>
<dbReference type="InterPro" id="IPR016181">
    <property type="entry name" value="Acyl_CoA_acyltransferase"/>
</dbReference>
<sequence length="206" mass="22182">MSHRRDDIEIRPLKESEVDSAVDLVAGSMSEIPLFAWLLGAHIDDDEVRRWLASFFIAPHVARGGVEAAVPPTGPVGGILIWLTPDRADAPLPPSIQALSARILTSRTDIVDRLKTLRAVLADERRPGDYVDVLLSVVAPEFRGIGVPGRLVMRARTAAADAGLGITLSTTDAALGEAYERTHGAVLQKAYPIGPLTNYSYLISPE</sequence>
<reference evidence="1 2" key="1">
    <citation type="journal article" date="2023" name="Virus Evol.">
        <title>Computational host range prediction-The good, the bad, and the ugly.</title>
        <authorList>
            <person name="Howell A.A."/>
            <person name="Versoza C.J."/>
            <person name="Pfeifer S.P."/>
        </authorList>
    </citation>
    <scope>NUCLEOTIDE SEQUENCE [LARGE SCALE GENOMIC DNA]</scope>
    <source>
        <strain evidence="1 2">1610/1b</strain>
    </source>
</reference>
<organism evidence="1 2">
    <name type="scientific">Gordonia hydrophobica</name>
    <dbReference type="NCBI Taxonomy" id="40516"/>
    <lineage>
        <taxon>Bacteria</taxon>
        <taxon>Bacillati</taxon>
        <taxon>Actinomycetota</taxon>
        <taxon>Actinomycetes</taxon>
        <taxon>Mycobacteriales</taxon>
        <taxon>Gordoniaceae</taxon>
        <taxon>Gordonia</taxon>
    </lineage>
</organism>
<proteinExistence type="predicted"/>
<dbReference type="RefSeq" id="WP_157086073.1">
    <property type="nucleotide sequence ID" value="NZ_CP136137.1"/>
</dbReference>
<dbReference type="Proteomes" id="UP001479933">
    <property type="component" value="Chromosome"/>
</dbReference>
<protein>
    <recommendedName>
        <fullName evidence="3">N-acetyltransferase domain-containing protein</fullName>
    </recommendedName>
</protein>
<evidence type="ECO:0000313" key="1">
    <source>
        <dbReference type="EMBL" id="WYY07122.1"/>
    </source>
</evidence>
<dbReference type="SUPFAM" id="SSF55729">
    <property type="entry name" value="Acyl-CoA N-acyltransferases (Nat)"/>
    <property type="match status" value="1"/>
</dbReference>
<dbReference type="Gene3D" id="3.40.630.30">
    <property type="match status" value="1"/>
</dbReference>
<accession>A0ABZ2U0I4</accession>
<evidence type="ECO:0008006" key="3">
    <source>
        <dbReference type="Google" id="ProtNLM"/>
    </source>
</evidence>
<keyword evidence="2" id="KW-1185">Reference proteome</keyword>
<name>A0ABZ2U0I4_9ACTN</name>
<evidence type="ECO:0000313" key="2">
    <source>
        <dbReference type="Proteomes" id="UP001479933"/>
    </source>
</evidence>
<gene>
    <name evidence="1" type="ORF">RVF87_19225</name>
</gene>